<proteinExistence type="predicted"/>
<reference evidence="2 3" key="1">
    <citation type="submission" date="2021-05" db="EMBL/GenBank/DDBJ databases">
        <title>Culturable bacteria isolated from Daya Bay.</title>
        <authorList>
            <person name="Zheng W."/>
            <person name="Yu S."/>
            <person name="Huang Y."/>
        </authorList>
    </citation>
    <scope>NUCLEOTIDE SEQUENCE [LARGE SCALE GENOMIC DNA]</scope>
    <source>
        <strain evidence="2 3">DP4N28-5</strain>
    </source>
</reference>
<gene>
    <name evidence="2" type="ORF">KJP28_10410</name>
</gene>
<dbReference type="InterPro" id="IPR007076">
    <property type="entry name" value="TfoX_N"/>
</dbReference>
<evidence type="ECO:0000259" key="1">
    <source>
        <dbReference type="Pfam" id="PF04993"/>
    </source>
</evidence>
<comment type="caution">
    <text evidence="2">The sequence shown here is derived from an EMBL/GenBank/DDBJ whole genome shotgun (WGS) entry which is preliminary data.</text>
</comment>
<evidence type="ECO:0000313" key="2">
    <source>
        <dbReference type="EMBL" id="MBV7379341.1"/>
    </source>
</evidence>
<sequence length="112" mass="11831">MAVDEGEAELLRADLAGEPGITEQAMFGGLCFLRDGNMIGGVRRASEGGALMRVGKERMAEALALDGVTPMMMGKRKMGGFVAVTSEALADDALRRRLLDMALAFTANLPAK</sequence>
<evidence type="ECO:0000313" key="3">
    <source>
        <dbReference type="Proteomes" id="UP000756530"/>
    </source>
</evidence>
<dbReference type="EMBL" id="JAHUZE010000002">
    <property type="protein sequence ID" value="MBV7379341.1"/>
    <property type="molecule type" value="Genomic_DNA"/>
</dbReference>
<dbReference type="RefSeq" id="WP_218392479.1">
    <property type="nucleotide sequence ID" value="NZ_JAHUZE010000002.1"/>
</dbReference>
<accession>A0ABS6T265</accession>
<protein>
    <submittedName>
        <fullName evidence="2">TfoX/Sxy family protein</fullName>
    </submittedName>
</protein>
<dbReference type="Proteomes" id="UP000756530">
    <property type="component" value="Unassembled WGS sequence"/>
</dbReference>
<organism evidence="2 3">
    <name type="scientific">Maritimibacter dapengensis</name>
    <dbReference type="NCBI Taxonomy" id="2836868"/>
    <lineage>
        <taxon>Bacteria</taxon>
        <taxon>Pseudomonadati</taxon>
        <taxon>Pseudomonadota</taxon>
        <taxon>Alphaproteobacteria</taxon>
        <taxon>Rhodobacterales</taxon>
        <taxon>Roseobacteraceae</taxon>
        <taxon>Maritimibacter</taxon>
    </lineage>
</organism>
<dbReference type="Pfam" id="PF04993">
    <property type="entry name" value="TfoX_N"/>
    <property type="match status" value="1"/>
</dbReference>
<name>A0ABS6T265_9RHOB</name>
<feature type="domain" description="TfoX N-terminal" evidence="1">
    <location>
        <begin position="16"/>
        <end position="105"/>
    </location>
</feature>
<keyword evidence="3" id="KW-1185">Reference proteome</keyword>